<keyword evidence="9" id="KW-0723">Serine/threonine-protein kinase</keyword>
<dbReference type="PROSITE" id="PS50011">
    <property type="entry name" value="PROTEIN_KINASE_DOM"/>
    <property type="match status" value="1"/>
</dbReference>
<dbReference type="RefSeq" id="WP_209237685.1">
    <property type="nucleotide sequence ID" value="NZ_JADKMA010000007.1"/>
</dbReference>
<dbReference type="PANTHER" id="PTHR43289">
    <property type="entry name" value="MITOGEN-ACTIVATED PROTEIN KINASE KINASE KINASE 20-RELATED"/>
    <property type="match status" value="1"/>
</dbReference>
<dbReference type="PROSITE" id="PS00107">
    <property type="entry name" value="PROTEIN_KINASE_ATP"/>
    <property type="match status" value="1"/>
</dbReference>
<feature type="compositionally biased region" description="Gly residues" evidence="6">
    <location>
        <begin position="353"/>
        <end position="379"/>
    </location>
</feature>
<keyword evidence="1" id="KW-0808">Transferase</keyword>
<dbReference type="SUPFAM" id="SSF56112">
    <property type="entry name" value="Protein kinase-like (PK-like)"/>
    <property type="match status" value="1"/>
</dbReference>
<keyword evidence="2 5" id="KW-0547">Nucleotide-binding</keyword>
<evidence type="ECO:0000256" key="7">
    <source>
        <dbReference type="SAM" id="Phobius"/>
    </source>
</evidence>
<accession>A0ABS3X5C6</accession>
<evidence type="ECO:0000256" key="2">
    <source>
        <dbReference type="ARBA" id="ARBA00022741"/>
    </source>
</evidence>
<reference evidence="9 10" key="1">
    <citation type="submission" date="2020-11" db="EMBL/GenBank/DDBJ databases">
        <title>Streptomyces spirodelae sp. nov., isolated from duckweed.</title>
        <authorList>
            <person name="Saimee Y."/>
            <person name="Duangmal K."/>
        </authorList>
    </citation>
    <scope>NUCLEOTIDE SEQUENCE [LARGE SCALE GENOMIC DNA]</scope>
    <source>
        <strain evidence="9 10">S16-07</strain>
    </source>
</reference>
<dbReference type="PROSITE" id="PS00108">
    <property type="entry name" value="PROTEIN_KINASE_ST"/>
    <property type="match status" value="1"/>
</dbReference>
<keyword evidence="10" id="KW-1185">Reference proteome</keyword>
<feature type="binding site" evidence="5">
    <location>
        <position position="43"/>
    </location>
    <ligand>
        <name>ATP</name>
        <dbReference type="ChEBI" id="CHEBI:30616"/>
    </ligand>
</feature>
<keyword evidence="7" id="KW-0812">Transmembrane</keyword>
<organism evidence="9 10">
    <name type="scientific">Streptomyces oryzae</name>
    <dbReference type="NCBI Taxonomy" id="1434886"/>
    <lineage>
        <taxon>Bacteria</taxon>
        <taxon>Bacillati</taxon>
        <taxon>Actinomycetota</taxon>
        <taxon>Actinomycetes</taxon>
        <taxon>Kitasatosporales</taxon>
        <taxon>Streptomycetaceae</taxon>
        <taxon>Streptomyces</taxon>
    </lineage>
</organism>
<evidence type="ECO:0000256" key="5">
    <source>
        <dbReference type="PROSITE-ProRule" id="PRU10141"/>
    </source>
</evidence>
<gene>
    <name evidence="9" type="ORF">ITI46_02425</name>
</gene>
<feature type="transmembrane region" description="Helical" evidence="7">
    <location>
        <begin position="406"/>
        <end position="425"/>
    </location>
</feature>
<feature type="domain" description="Protein kinase" evidence="8">
    <location>
        <begin position="15"/>
        <end position="304"/>
    </location>
</feature>
<feature type="region of interest" description="Disordered" evidence="6">
    <location>
        <begin position="426"/>
        <end position="449"/>
    </location>
</feature>
<dbReference type="Pfam" id="PF00069">
    <property type="entry name" value="Pkinase"/>
    <property type="match status" value="1"/>
</dbReference>
<evidence type="ECO:0000256" key="4">
    <source>
        <dbReference type="ARBA" id="ARBA00022840"/>
    </source>
</evidence>
<keyword evidence="7" id="KW-1133">Transmembrane helix</keyword>
<dbReference type="EMBL" id="JADKMA010000007">
    <property type="protein sequence ID" value="MBO8190572.1"/>
    <property type="molecule type" value="Genomic_DNA"/>
</dbReference>
<evidence type="ECO:0000259" key="8">
    <source>
        <dbReference type="PROSITE" id="PS50011"/>
    </source>
</evidence>
<feature type="region of interest" description="Disordered" evidence="6">
    <location>
        <begin position="321"/>
        <end position="400"/>
    </location>
</feature>
<keyword evidence="4 5" id="KW-0067">ATP-binding</keyword>
<sequence length="674" mass="68137">MTDLTPQDPVGIGGYRLLRRLGAGGMGRVYLGRSSGGRTVAVKLVKEELAADPSFRTRFRMEVEAARRVGERWTAPVLDADTEADTPWVATGYVAGPSLEQVISAGRAGSGAPSARQGHGPLPPGSVRVLAYGLASALLDIHGAGLVHRDLKPSNVLLTIDGPRVIDFGIARALDEVPASTLTSTGMVVGSPGYMSPEQITGGRLSPASDVFSLGAVLGYAATGQPPFGLTGGGGGVHALMYKIASEEPDLGALGADPADEEAVRLRELIGDCLAKDPAARPAPEEVVARVQPVSVGASAPPWLPAGLLAELGREAVRLLDTDTPPRGSGKPEGSGPGEDPTAVRASVSGSGSTSGLGHGPGSGSAFGAGSESGSGGGPEAPTSALPASGGGQHAPRRRVRRSRRALLAAAAAVVLVGVGVAAAGTGIGPLGGNGGGGGGKDGDKASSDVPAPYLGTWVGAVERDGRPTGQYRRFDVTKGKEGEIVATSISLGTDYECKSDGKLASAPGAGGDGEGMRLDTKVVKSTPAGRCAAIGVHTLTAKPGDVLEWRAAGRTATLRKVADPRRMPDGLVGEWRRPLSGGGHQTLTVRGDGSADQGLTMVSDGAEHCEARVDVFSPGTGTEPARLAPPDVDRSASRGTCAAGDTSTLRVDGDGVLLREFPDGRVLRYQAAD</sequence>
<comment type="caution">
    <text evidence="9">The sequence shown here is derived from an EMBL/GenBank/DDBJ whole genome shotgun (WGS) entry which is preliminary data.</text>
</comment>
<proteinExistence type="predicted"/>
<dbReference type="Gene3D" id="3.30.200.20">
    <property type="entry name" value="Phosphorylase Kinase, domain 1"/>
    <property type="match status" value="1"/>
</dbReference>
<dbReference type="InterPro" id="IPR017441">
    <property type="entry name" value="Protein_kinase_ATP_BS"/>
</dbReference>
<evidence type="ECO:0000256" key="6">
    <source>
        <dbReference type="SAM" id="MobiDB-lite"/>
    </source>
</evidence>
<keyword evidence="3 9" id="KW-0418">Kinase</keyword>
<dbReference type="CDD" id="cd14014">
    <property type="entry name" value="STKc_PknB_like"/>
    <property type="match status" value="1"/>
</dbReference>
<dbReference type="SMART" id="SM00220">
    <property type="entry name" value="S_TKc"/>
    <property type="match status" value="1"/>
</dbReference>
<protein>
    <submittedName>
        <fullName evidence="9">Serine/threonine protein kinase</fullName>
    </submittedName>
</protein>
<dbReference type="InterPro" id="IPR000719">
    <property type="entry name" value="Prot_kinase_dom"/>
</dbReference>
<dbReference type="InterPro" id="IPR011009">
    <property type="entry name" value="Kinase-like_dom_sf"/>
</dbReference>
<evidence type="ECO:0000256" key="3">
    <source>
        <dbReference type="ARBA" id="ARBA00022777"/>
    </source>
</evidence>
<feature type="region of interest" description="Disordered" evidence="6">
    <location>
        <begin position="619"/>
        <end position="647"/>
    </location>
</feature>
<evidence type="ECO:0000313" key="10">
    <source>
        <dbReference type="Proteomes" id="UP001519064"/>
    </source>
</evidence>
<keyword evidence="7" id="KW-0472">Membrane</keyword>
<evidence type="ECO:0000256" key="1">
    <source>
        <dbReference type="ARBA" id="ARBA00022679"/>
    </source>
</evidence>
<feature type="compositionally biased region" description="Low complexity" evidence="6">
    <location>
        <begin position="338"/>
        <end position="352"/>
    </location>
</feature>
<name>A0ABS3X5C6_9ACTN</name>
<dbReference type="Proteomes" id="UP001519064">
    <property type="component" value="Unassembled WGS sequence"/>
</dbReference>
<feature type="compositionally biased region" description="Gly residues" evidence="6">
    <location>
        <begin position="426"/>
        <end position="440"/>
    </location>
</feature>
<evidence type="ECO:0000313" key="9">
    <source>
        <dbReference type="EMBL" id="MBO8190572.1"/>
    </source>
</evidence>
<dbReference type="InterPro" id="IPR008271">
    <property type="entry name" value="Ser/Thr_kinase_AS"/>
</dbReference>
<dbReference type="Gene3D" id="1.10.510.10">
    <property type="entry name" value="Transferase(Phosphotransferase) domain 1"/>
    <property type="match status" value="1"/>
</dbReference>
<dbReference type="GO" id="GO:0004674">
    <property type="term" value="F:protein serine/threonine kinase activity"/>
    <property type="evidence" value="ECO:0007669"/>
    <property type="project" value="UniProtKB-KW"/>
</dbReference>
<dbReference type="PANTHER" id="PTHR43289:SF34">
    <property type="entry name" value="SERINE_THREONINE-PROTEIN KINASE YBDM-RELATED"/>
    <property type="match status" value="1"/>
</dbReference>